<dbReference type="InterPro" id="IPR029058">
    <property type="entry name" value="AB_hydrolase_fold"/>
</dbReference>
<dbReference type="Gene3D" id="3.40.50.1820">
    <property type="entry name" value="alpha/beta hydrolase"/>
    <property type="match status" value="1"/>
</dbReference>
<reference evidence="2" key="1">
    <citation type="submission" date="2020-06" db="EMBL/GenBank/DDBJ databases">
        <title>Draft genome of Bugula neritina, a colonial animal packing powerful symbionts and potential medicines.</title>
        <authorList>
            <person name="Rayko M."/>
        </authorList>
    </citation>
    <scope>NUCLEOTIDE SEQUENCE [LARGE SCALE GENOMIC DNA]</scope>
    <source>
        <strain evidence="2">Kwan_BN1</strain>
    </source>
</reference>
<dbReference type="Pfam" id="PF03096">
    <property type="entry name" value="Ndr"/>
    <property type="match status" value="1"/>
</dbReference>
<dbReference type="OrthoDB" id="741027at2759"/>
<dbReference type="Proteomes" id="UP000593567">
    <property type="component" value="Unassembled WGS sequence"/>
</dbReference>
<dbReference type="AlphaFoldDB" id="A0A7J7IWB2"/>
<protein>
    <recommendedName>
        <fullName evidence="4">NDRG3</fullName>
    </recommendedName>
</protein>
<dbReference type="InterPro" id="IPR004142">
    <property type="entry name" value="NDRG"/>
</dbReference>
<gene>
    <name evidence="2" type="ORF">EB796_023486</name>
</gene>
<sequence length="120" mass="13569">MASPEEIRLFTISSEIPETRSLHKTAFSESQEQDVPTEYGIIKVAIQGNTKKPAIITYHDIGLNHVTGFQNFFHFTDMVVILEHFCVYHINAPGQDDGALPLIQGKINRQKDGFVFLHTK</sequence>
<keyword evidence="3" id="KW-1185">Reference proteome</keyword>
<name>A0A7J7IWB2_BUGNE</name>
<evidence type="ECO:0008006" key="4">
    <source>
        <dbReference type="Google" id="ProtNLM"/>
    </source>
</evidence>
<proteinExistence type="inferred from homology"/>
<evidence type="ECO:0000313" key="3">
    <source>
        <dbReference type="Proteomes" id="UP000593567"/>
    </source>
</evidence>
<evidence type="ECO:0000256" key="1">
    <source>
        <dbReference type="ARBA" id="ARBA00005598"/>
    </source>
</evidence>
<dbReference type="PANTHER" id="PTHR11034">
    <property type="entry name" value="N-MYC DOWNSTREAM REGULATED"/>
    <property type="match status" value="1"/>
</dbReference>
<comment type="similarity">
    <text evidence="1">Belongs to the NDRG family.</text>
</comment>
<comment type="caution">
    <text evidence="2">The sequence shown here is derived from an EMBL/GenBank/DDBJ whole genome shotgun (WGS) entry which is preliminary data.</text>
</comment>
<evidence type="ECO:0000313" key="2">
    <source>
        <dbReference type="EMBL" id="KAF6018193.1"/>
    </source>
</evidence>
<organism evidence="2 3">
    <name type="scientific">Bugula neritina</name>
    <name type="common">Brown bryozoan</name>
    <name type="synonym">Sertularia neritina</name>
    <dbReference type="NCBI Taxonomy" id="10212"/>
    <lineage>
        <taxon>Eukaryota</taxon>
        <taxon>Metazoa</taxon>
        <taxon>Spiralia</taxon>
        <taxon>Lophotrochozoa</taxon>
        <taxon>Bryozoa</taxon>
        <taxon>Gymnolaemata</taxon>
        <taxon>Cheilostomatida</taxon>
        <taxon>Flustrina</taxon>
        <taxon>Buguloidea</taxon>
        <taxon>Bugulidae</taxon>
        <taxon>Bugula</taxon>
    </lineage>
</organism>
<dbReference type="EMBL" id="VXIV02003328">
    <property type="protein sequence ID" value="KAF6018193.1"/>
    <property type="molecule type" value="Genomic_DNA"/>
</dbReference>
<accession>A0A7J7IWB2</accession>